<dbReference type="PATRIC" id="fig|1297742.4.peg.895"/>
<dbReference type="SMART" id="SM00563">
    <property type="entry name" value="PlsC"/>
    <property type="match status" value="1"/>
</dbReference>
<protein>
    <submittedName>
        <fullName evidence="6">1-acyl-sn-glycerol-3-phosphate acyltransferase</fullName>
    </submittedName>
</protein>
<dbReference type="GO" id="GO:0006654">
    <property type="term" value="P:phosphatidic acid biosynthetic process"/>
    <property type="evidence" value="ECO:0007669"/>
    <property type="project" value="TreeGrafter"/>
</dbReference>
<evidence type="ECO:0000256" key="1">
    <source>
        <dbReference type="ARBA" id="ARBA00005189"/>
    </source>
</evidence>
<dbReference type="CDD" id="cd07989">
    <property type="entry name" value="LPLAT_AGPAT-like"/>
    <property type="match status" value="1"/>
</dbReference>
<dbReference type="SUPFAM" id="SSF69593">
    <property type="entry name" value="Glycerol-3-phosphate (1)-acyltransferase"/>
    <property type="match status" value="1"/>
</dbReference>
<evidence type="ECO:0000256" key="2">
    <source>
        <dbReference type="ARBA" id="ARBA00022679"/>
    </source>
</evidence>
<evidence type="ECO:0000259" key="5">
    <source>
        <dbReference type="SMART" id="SM00563"/>
    </source>
</evidence>
<keyword evidence="3 6" id="KW-0012">Acyltransferase</keyword>
<evidence type="ECO:0000256" key="4">
    <source>
        <dbReference type="SAM" id="MobiDB-lite"/>
    </source>
</evidence>
<organism evidence="6 7">
    <name type="scientific">Pseudomyxococcus hansupus</name>
    <dbReference type="NCBI Taxonomy" id="1297742"/>
    <lineage>
        <taxon>Bacteria</taxon>
        <taxon>Pseudomonadati</taxon>
        <taxon>Myxococcota</taxon>
        <taxon>Myxococcia</taxon>
        <taxon>Myxococcales</taxon>
        <taxon>Cystobacterineae</taxon>
        <taxon>Myxococcaceae</taxon>
        <taxon>Pseudomyxococcus</taxon>
    </lineage>
</organism>
<dbReference type="EMBL" id="CP012109">
    <property type="protein sequence ID" value="AKQ63968.1"/>
    <property type="molecule type" value="Genomic_DNA"/>
</dbReference>
<feature type="region of interest" description="Disordered" evidence="4">
    <location>
        <begin position="229"/>
        <end position="250"/>
    </location>
</feature>
<dbReference type="eggNOG" id="COG0204">
    <property type="taxonomic scope" value="Bacteria"/>
</dbReference>
<dbReference type="OrthoDB" id="9809618at2"/>
<reference evidence="6 7" key="1">
    <citation type="journal article" date="2016" name="PLoS ONE">
        <title>Complete Genome Sequence and Comparative Genomics of a Novel Myxobacterium Myxococcus hansupus.</title>
        <authorList>
            <person name="Sharma G."/>
            <person name="Narwani T."/>
            <person name="Subramanian S."/>
        </authorList>
    </citation>
    <scope>NUCLEOTIDE SEQUENCE [LARGE SCALE GENOMIC DNA]</scope>
    <source>
        <strain evidence="7">mixupus</strain>
    </source>
</reference>
<dbReference type="PANTHER" id="PTHR10434">
    <property type="entry name" value="1-ACYL-SN-GLYCEROL-3-PHOSPHATE ACYLTRANSFERASE"/>
    <property type="match status" value="1"/>
</dbReference>
<dbReference type="PANTHER" id="PTHR10434:SF40">
    <property type="entry name" value="1-ACYL-SN-GLYCEROL-3-PHOSPHATE ACYLTRANSFERASE"/>
    <property type="match status" value="1"/>
</dbReference>
<dbReference type="Proteomes" id="UP000009026">
    <property type="component" value="Chromosome"/>
</dbReference>
<dbReference type="RefSeq" id="WP_002635847.1">
    <property type="nucleotide sequence ID" value="NZ_CP012109.1"/>
</dbReference>
<keyword evidence="7" id="KW-1185">Reference proteome</keyword>
<keyword evidence="2 6" id="KW-0808">Transferase</keyword>
<comment type="pathway">
    <text evidence="1">Lipid metabolism.</text>
</comment>
<evidence type="ECO:0000256" key="3">
    <source>
        <dbReference type="ARBA" id="ARBA00023315"/>
    </source>
</evidence>
<dbReference type="Pfam" id="PF01553">
    <property type="entry name" value="Acyltransferase"/>
    <property type="match status" value="1"/>
</dbReference>
<dbReference type="GO" id="GO:0003841">
    <property type="term" value="F:1-acylglycerol-3-phosphate O-acyltransferase activity"/>
    <property type="evidence" value="ECO:0007669"/>
    <property type="project" value="TreeGrafter"/>
</dbReference>
<name>A0A0H4WQW6_9BACT</name>
<accession>A0A0H4WQW6</accession>
<dbReference type="STRING" id="1297742.A176_000880"/>
<evidence type="ECO:0000313" key="7">
    <source>
        <dbReference type="Proteomes" id="UP000009026"/>
    </source>
</evidence>
<evidence type="ECO:0000313" key="6">
    <source>
        <dbReference type="EMBL" id="AKQ63968.1"/>
    </source>
</evidence>
<feature type="domain" description="Phospholipid/glycerol acyltransferase" evidence="5">
    <location>
        <begin position="48"/>
        <end position="161"/>
    </location>
</feature>
<dbReference type="InterPro" id="IPR002123">
    <property type="entry name" value="Plipid/glycerol_acylTrfase"/>
</dbReference>
<proteinExistence type="predicted"/>
<dbReference type="AlphaFoldDB" id="A0A0H4WQW6"/>
<dbReference type="KEGG" id="mym:A176_000880"/>
<sequence>MLRTLFFLLSKLPDGPRQQAVRVLMDGVWNALAREQVLGRENIPDQPCLFICNHLSNADGFTLDRAFRPRKVVFLAGVKLQSTVMTRLASETMETIAIRPNSPDIEAMRRALETLKAGKSVLIFPEGARSRTGTLTQAKKGLSLIARRAGVPVVPVALQGTEQLMPINDSDMGGERLFQADVFVRFGPPFRVEDLDAQVASAEDPRQALVDAMMSKVAALLPDRYRGVYADDPPPAASAPDWQRPSAPAP</sequence>
<gene>
    <name evidence="6" type="ORF">A176_000880</name>
</gene>